<dbReference type="EC" id="3.4.24.-" evidence="4"/>
<comment type="caution">
    <text evidence="4">The sequence shown here is derived from an EMBL/GenBank/DDBJ whole genome shotgun (WGS) entry which is preliminary data.</text>
</comment>
<evidence type="ECO:0000313" key="4">
    <source>
        <dbReference type="EMBL" id="MFD1765919.1"/>
    </source>
</evidence>
<feature type="chain" id="PRO_5045379494" evidence="2">
    <location>
        <begin position="28"/>
        <end position="306"/>
    </location>
</feature>
<dbReference type="EMBL" id="JBHUEL010000003">
    <property type="protein sequence ID" value="MFD1765919.1"/>
    <property type="molecule type" value="Genomic_DNA"/>
</dbReference>
<accession>A0ABW4MA16</accession>
<keyword evidence="4" id="KW-0378">Hydrolase</keyword>
<dbReference type="InterPro" id="IPR011055">
    <property type="entry name" value="Dup_hybrid_motif"/>
</dbReference>
<evidence type="ECO:0000259" key="3">
    <source>
        <dbReference type="Pfam" id="PF01551"/>
    </source>
</evidence>
<dbReference type="RefSeq" id="WP_381511467.1">
    <property type="nucleotide sequence ID" value="NZ_JBHUEL010000003.1"/>
</dbReference>
<organism evidence="4 5">
    <name type="scientific">Sphingorhabdus buctiana</name>
    <dbReference type="NCBI Taxonomy" id="1508805"/>
    <lineage>
        <taxon>Bacteria</taxon>
        <taxon>Pseudomonadati</taxon>
        <taxon>Pseudomonadota</taxon>
        <taxon>Alphaproteobacteria</taxon>
        <taxon>Sphingomonadales</taxon>
        <taxon>Sphingomonadaceae</taxon>
        <taxon>Sphingorhabdus</taxon>
    </lineage>
</organism>
<keyword evidence="5" id="KW-1185">Reference proteome</keyword>
<dbReference type="GO" id="GO:0016787">
    <property type="term" value="F:hydrolase activity"/>
    <property type="evidence" value="ECO:0007669"/>
    <property type="project" value="UniProtKB-KW"/>
</dbReference>
<feature type="signal peptide" evidence="2">
    <location>
        <begin position="1"/>
        <end position="27"/>
    </location>
</feature>
<reference evidence="5" key="1">
    <citation type="journal article" date="2019" name="Int. J. Syst. Evol. Microbiol.">
        <title>The Global Catalogue of Microorganisms (GCM) 10K type strain sequencing project: providing services to taxonomists for standard genome sequencing and annotation.</title>
        <authorList>
            <consortium name="The Broad Institute Genomics Platform"/>
            <consortium name="The Broad Institute Genome Sequencing Center for Infectious Disease"/>
            <person name="Wu L."/>
            <person name="Ma J."/>
        </authorList>
    </citation>
    <scope>NUCLEOTIDE SEQUENCE [LARGE SCALE GENOMIC DNA]</scope>
    <source>
        <strain evidence="5">CGMCC 1.12449</strain>
    </source>
</reference>
<evidence type="ECO:0000256" key="1">
    <source>
        <dbReference type="SAM" id="MobiDB-lite"/>
    </source>
</evidence>
<evidence type="ECO:0000256" key="2">
    <source>
        <dbReference type="SAM" id="SignalP"/>
    </source>
</evidence>
<gene>
    <name evidence="4" type="ORF">ACFSAG_03580</name>
</gene>
<sequence length="306" mass="32047">MGFSRNSMLLIGLASIASCSATPPPIAASAPTHATTSTQPAAVVSQSPAPESARSDFWLAREAVQGAAVIGRAPANAVGVTFNGAAVPLTPDGFFLIGFDRDAENSASLVAEFADGRRIERYLAVKPGNWDIQHVNANPLGGAKTSAEFQARRGAELARINGARAIKVASDGWRQDFIWPLQGRISGPFGAQRVYNGTPGSYHSGLDIAMPTGTPFVAPADGVVVLAAKDPFTLEGHLLMVDHGMGLNSAFLHCSELLVEEGQTVRQGQVIGKVGATGRASGPHLHWGMKWNSARVDPLSLLPARP</sequence>
<protein>
    <submittedName>
        <fullName evidence="4">M23 family metallopeptidase</fullName>
        <ecNumber evidence="4">3.4.24.-</ecNumber>
    </submittedName>
</protein>
<dbReference type="Proteomes" id="UP001597215">
    <property type="component" value="Unassembled WGS sequence"/>
</dbReference>
<feature type="domain" description="M23ase beta-sheet core" evidence="3">
    <location>
        <begin position="202"/>
        <end position="298"/>
    </location>
</feature>
<keyword evidence="2" id="KW-0732">Signal</keyword>
<evidence type="ECO:0000313" key="5">
    <source>
        <dbReference type="Proteomes" id="UP001597215"/>
    </source>
</evidence>
<feature type="region of interest" description="Disordered" evidence="1">
    <location>
        <begin position="27"/>
        <end position="48"/>
    </location>
</feature>
<dbReference type="PANTHER" id="PTHR21666:SF285">
    <property type="entry name" value="M23 FAMILY METALLOPEPTIDASE"/>
    <property type="match status" value="1"/>
</dbReference>
<dbReference type="Gene3D" id="2.70.70.10">
    <property type="entry name" value="Glucose Permease (Domain IIA)"/>
    <property type="match status" value="1"/>
</dbReference>
<dbReference type="CDD" id="cd12797">
    <property type="entry name" value="M23_peptidase"/>
    <property type="match status" value="1"/>
</dbReference>
<feature type="compositionally biased region" description="Low complexity" evidence="1">
    <location>
        <begin position="27"/>
        <end position="42"/>
    </location>
</feature>
<proteinExistence type="predicted"/>
<dbReference type="InterPro" id="IPR050570">
    <property type="entry name" value="Cell_wall_metabolism_enzyme"/>
</dbReference>
<dbReference type="PROSITE" id="PS51257">
    <property type="entry name" value="PROKAR_LIPOPROTEIN"/>
    <property type="match status" value="1"/>
</dbReference>
<dbReference type="SUPFAM" id="SSF51261">
    <property type="entry name" value="Duplicated hybrid motif"/>
    <property type="match status" value="1"/>
</dbReference>
<dbReference type="Pfam" id="PF01551">
    <property type="entry name" value="Peptidase_M23"/>
    <property type="match status" value="1"/>
</dbReference>
<dbReference type="PANTHER" id="PTHR21666">
    <property type="entry name" value="PEPTIDASE-RELATED"/>
    <property type="match status" value="1"/>
</dbReference>
<dbReference type="InterPro" id="IPR016047">
    <property type="entry name" value="M23ase_b-sheet_dom"/>
</dbReference>
<name>A0ABW4MA16_9SPHN</name>